<dbReference type="Proteomes" id="UP000198888">
    <property type="component" value="Unassembled WGS sequence"/>
</dbReference>
<reference evidence="1 2" key="1">
    <citation type="submission" date="2016-10" db="EMBL/GenBank/DDBJ databases">
        <authorList>
            <person name="de Groot N.N."/>
        </authorList>
    </citation>
    <scope>NUCLEOTIDE SEQUENCE [LARGE SCALE GENOMIC DNA]</scope>
    <source>
        <strain evidence="1 2">DSM 22187</strain>
    </source>
</reference>
<keyword evidence="2" id="KW-1185">Reference proteome</keyword>
<proteinExistence type="predicted"/>
<gene>
    <name evidence="1" type="ORF">SAMN05444271_11573</name>
</gene>
<dbReference type="STRING" id="1073996.SAMN05444271_11573"/>
<protein>
    <submittedName>
        <fullName evidence="1">Uncharacterized protein</fullName>
    </submittedName>
</protein>
<dbReference type="AlphaFoldDB" id="A0A1H6VHD5"/>
<name>A0A1H6VHD5_9EURY</name>
<accession>A0A1H6VHD5</accession>
<evidence type="ECO:0000313" key="2">
    <source>
        <dbReference type="Proteomes" id="UP000198888"/>
    </source>
</evidence>
<sequence>MFVVFSKFVYISYYVIIDFRKIIIHIRLFLLTELNSPL</sequence>
<dbReference type="EMBL" id="FNYR01000015">
    <property type="protein sequence ID" value="SEJ00120.1"/>
    <property type="molecule type" value="Genomic_DNA"/>
</dbReference>
<evidence type="ECO:0000313" key="1">
    <source>
        <dbReference type="EMBL" id="SEJ00120.1"/>
    </source>
</evidence>
<organism evidence="1 2">
    <name type="scientific">Halohasta litchfieldiae</name>
    <dbReference type="NCBI Taxonomy" id="1073996"/>
    <lineage>
        <taxon>Archaea</taxon>
        <taxon>Methanobacteriati</taxon>
        <taxon>Methanobacteriota</taxon>
        <taxon>Stenosarchaea group</taxon>
        <taxon>Halobacteria</taxon>
        <taxon>Halobacteriales</taxon>
        <taxon>Haloferacaceae</taxon>
        <taxon>Halohasta</taxon>
    </lineage>
</organism>